<name>A0A8S1T8V0_9CILI</name>
<dbReference type="EMBL" id="CAJJDO010000017">
    <property type="protein sequence ID" value="CAD8147524.1"/>
    <property type="molecule type" value="Genomic_DNA"/>
</dbReference>
<gene>
    <name evidence="1" type="ORF">PPENT_87.1.T0170007</name>
</gene>
<accession>A0A8S1T8V0</accession>
<reference evidence="1" key="1">
    <citation type="submission" date="2021-01" db="EMBL/GenBank/DDBJ databases">
        <authorList>
            <consortium name="Genoscope - CEA"/>
            <person name="William W."/>
        </authorList>
    </citation>
    <scope>NUCLEOTIDE SEQUENCE</scope>
</reference>
<proteinExistence type="predicted"/>
<comment type="caution">
    <text evidence="1">The sequence shown here is derived from an EMBL/GenBank/DDBJ whole genome shotgun (WGS) entry which is preliminary data.</text>
</comment>
<keyword evidence="2" id="KW-1185">Reference proteome</keyword>
<protein>
    <submittedName>
        <fullName evidence="1">Uncharacterized protein</fullName>
    </submittedName>
</protein>
<evidence type="ECO:0000313" key="1">
    <source>
        <dbReference type="EMBL" id="CAD8147524.1"/>
    </source>
</evidence>
<dbReference type="Proteomes" id="UP000689195">
    <property type="component" value="Unassembled WGS sequence"/>
</dbReference>
<dbReference type="AlphaFoldDB" id="A0A8S1T8V0"/>
<evidence type="ECO:0000313" key="2">
    <source>
        <dbReference type="Proteomes" id="UP000689195"/>
    </source>
</evidence>
<sequence length="168" mass="20657">MKIQSNVQINVKKFVKKFKDCRRRMIIYKWHQKPKRNIRVLFKNQNNPNIQKMEIRIYNYHLSITKNLKPFKLIQFIIFLLISILKLKNQKVGCCMKRLNKIKIKNKKIAKRELKFHLQQQTKKYEQREGKLQLFELKEQDIKIQQRNQNLICDQANNICRNKKLYQQ</sequence>
<organism evidence="1 2">
    <name type="scientific">Paramecium pentaurelia</name>
    <dbReference type="NCBI Taxonomy" id="43138"/>
    <lineage>
        <taxon>Eukaryota</taxon>
        <taxon>Sar</taxon>
        <taxon>Alveolata</taxon>
        <taxon>Ciliophora</taxon>
        <taxon>Intramacronucleata</taxon>
        <taxon>Oligohymenophorea</taxon>
        <taxon>Peniculida</taxon>
        <taxon>Parameciidae</taxon>
        <taxon>Paramecium</taxon>
    </lineage>
</organism>